<dbReference type="AlphaFoldDB" id="A0A562UUV1"/>
<name>A0A562UUV1_9SPHN</name>
<evidence type="ECO:0000313" key="2">
    <source>
        <dbReference type="Proteomes" id="UP000320547"/>
    </source>
</evidence>
<dbReference type="EMBL" id="VLLK01000001">
    <property type="protein sequence ID" value="TWJ09414.1"/>
    <property type="molecule type" value="Genomic_DNA"/>
</dbReference>
<evidence type="ECO:0000313" key="1">
    <source>
        <dbReference type="EMBL" id="TWJ09414.1"/>
    </source>
</evidence>
<protein>
    <submittedName>
        <fullName evidence="1">Uncharacterized protein</fullName>
    </submittedName>
</protein>
<comment type="caution">
    <text evidence="1">The sequence shown here is derived from an EMBL/GenBank/DDBJ whole genome shotgun (WGS) entry which is preliminary data.</text>
</comment>
<organism evidence="1 2">
    <name type="scientific">Altererythrobacter ishigakiensis</name>
    <dbReference type="NCBI Taxonomy" id="476157"/>
    <lineage>
        <taxon>Bacteria</taxon>
        <taxon>Pseudomonadati</taxon>
        <taxon>Pseudomonadota</taxon>
        <taxon>Alphaproteobacteria</taxon>
        <taxon>Sphingomonadales</taxon>
        <taxon>Erythrobacteraceae</taxon>
        <taxon>Altererythrobacter</taxon>
    </lineage>
</organism>
<reference evidence="1 2" key="1">
    <citation type="submission" date="2019-07" db="EMBL/GenBank/DDBJ databases">
        <title>Genomic Encyclopedia of Archaeal and Bacterial Type Strains, Phase II (KMG-II): from individual species to whole genera.</title>
        <authorList>
            <person name="Goeker M."/>
        </authorList>
    </citation>
    <scope>NUCLEOTIDE SEQUENCE [LARGE SCALE GENOMIC DNA]</scope>
    <source>
        <strain evidence="1 2">ATCC BAA-2084</strain>
    </source>
</reference>
<sequence length="43" mass="4917">MLFAIIFLICFVLLGLFALWLSKNVEHGEARFDTSNTQAKKDD</sequence>
<dbReference type="Proteomes" id="UP000320547">
    <property type="component" value="Unassembled WGS sequence"/>
</dbReference>
<gene>
    <name evidence="1" type="ORF">JN10_1048</name>
</gene>
<proteinExistence type="predicted"/>
<accession>A0A562UUV1</accession>
<keyword evidence="2" id="KW-1185">Reference proteome</keyword>